<dbReference type="SUPFAM" id="SSF53098">
    <property type="entry name" value="Ribonuclease H-like"/>
    <property type="match status" value="1"/>
</dbReference>
<dbReference type="PANTHER" id="PTHR35004">
    <property type="entry name" value="TRANSPOSASE RV3428C-RELATED"/>
    <property type="match status" value="1"/>
</dbReference>
<comment type="caution">
    <text evidence="3">The sequence shown here is derived from an EMBL/GenBank/DDBJ whole genome shotgun (WGS) entry which is preliminary data.</text>
</comment>
<name>A0A7W8M8H8_9BURK</name>
<gene>
    <name evidence="3" type="ORF">HNQ70_001310</name>
</gene>
<sequence length="509" mass="57201">MFQYRQVLVRLRAGDTTREIARSGLMGRDKAGELRTLALSRGWLDAGAELPDDQAIAAALKPARRASSTVSAVEPFRELVLRWVQAGVQSRAIHAALRREHGFSGSYSAVVRMARSLRQAQPPEVTVRLSFAPAEAAQVDFGAGPVLMHPDGKPRRTWAFVMTLCHSRHQYVEFVWDQSSATWLGCHRRAFEWFDGVPERVIVDNAKCAIVKACRHDPLVQRAYAECAEGYGFRIEACPPHDPQKKGIVESGVKYLKGNFLPTRSFRDLVDLNRQARDWVLLEAGERIHGTTREKPLTLFALERPLMRRLPPVAPDLGTWHSVVVHRDCHVQFARAYYSAPFALAGKTLWLRATDAAVALYQDYRHLYTHLRARRPGERMTNAEHLPPDARAFYRHDRHWCHERALAIGPHCAQLIDHLLSDRIAERLRAAQSVIALAQRYGAQRLEAACQRAIAHDSPYYVTVKTMLATGADLAPIASVETPGSYQRTRFTRSAADLFSNAPATTTLQ</sequence>
<dbReference type="InterPro" id="IPR012337">
    <property type="entry name" value="RNaseH-like_sf"/>
</dbReference>
<reference evidence="3 4" key="1">
    <citation type="submission" date="2020-08" db="EMBL/GenBank/DDBJ databases">
        <title>Genomic Encyclopedia of Type Strains, Phase IV (KMG-IV): sequencing the most valuable type-strain genomes for metagenomic binning, comparative biology and taxonomic classification.</title>
        <authorList>
            <person name="Goeker M."/>
        </authorList>
    </citation>
    <scope>NUCLEOTIDE SEQUENCE [LARGE SCALE GENOMIC DNA]</scope>
    <source>
        <strain evidence="3 4">DSM 29781</strain>
    </source>
</reference>
<evidence type="ECO:0000256" key="1">
    <source>
        <dbReference type="ARBA" id="ARBA00009277"/>
    </source>
</evidence>
<dbReference type="PROSITE" id="PS50994">
    <property type="entry name" value="INTEGRASE"/>
    <property type="match status" value="1"/>
</dbReference>
<dbReference type="RefSeq" id="WP_183965559.1">
    <property type="nucleotide sequence ID" value="NZ_BAABEW010000001.1"/>
</dbReference>
<dbReference type="Pfam" id="PF00665">
    <property type="entry name" value="rve"/>
    <property type="match status" value="1"/>
</dbReference>
<protein>
    <submittedName>
        <fullName evidence="3">Transposase</fullName>
    </submittedName>
</protein>
<organism evidence="3 4">
    <name type="scientific">Quisquiliibacterium transsilvanicum</name>
    <dbReference type="NCBI Taxonomy" id="1549638"/>
    <lineage>
        <taxon>Bacteria</taxon>
        <taxon>Pseudomonadati</taxon>
        <taxon>Pseudomonadota</taxon>
        <taxon>Betaproteobacteria</taxon>
        <taxon>Burkholderiales</taxon>
        <taxon>Burkholderiaceae</taxon>
        <taxon>Quisquiliibacterium</taxon>
    </lineage>
</organism>
<dbReference type="EMBL" id="JACHGB010000003">
    <property type="protein sequence ID" value="MBB5271300.1"/>
    <property type="molecule type" value="Genomic_DNA"/>
</dbReference>
<dbReference type="PANTHER" id="PTHR35004:SF8">
    <property type="entry name" value="TRANSPOSASE RV3428C-RELATED"/>
    <property type="match status" value="1"/>
</dbReference>
<accession>A0A7W8M8H8</accession>
<dbReference type="InterPro" id="IPR054353">
    <property type="entry name" value="IstA-like_C"/>
</dbReference>
<evidence type="ECO:0000259" key="2">
    <source>
        <dbReference type="PROSITE" id="PS50994"/>
    </source>
</evidence>
<dbReference type="GO" id="GO:0015074">
    <property type="term" value="P:DNA integration"/>
    <property type="evidence" value="ECO:0007669"/>
    <property type="project" value="InterPro"/>
</dbReference>
<comment type="similarity">
    <text evidence="1">Belongs to the transposase IS21/IS408/IS1162 family.</text>
</comment>
<dbReference type="NCBIfam" id="NF033546">
    <property type="entry name" value="transpos_IS21"/>
    <property type="match status" value="1"/>
</dbReference>
<dbReference type="Gene3D" id="3.30.420.10">
    <property type="entry name" value="Ribonuclease H-like superfamily/Ribonuclease H"/>
    <property type="match status" value="1"/>
</dbReference>
<dbReference type="InterPro" id="IPR036397">
    <property type="entry name" value="RNaseH_sf"/>
</dbReference>
<evidence type="ECO:0000313" key="4">
    <source>
        <dbReference type="Proteomes" id="UP000532440"/>
    </source>
</evidence>
<evidence type="ECO:0000313" key="3">
    <source>
        <dbReference type="EMBL" id="MBB5271300.1"/>
    </source>
</evidence>
<keyword evidence="4" id="KW-1185">Reference proteome</keyword>
<dbReference type="Pfam" id="PF22483">
    <property type="entry name" value="Mu-transpos_C_2"/>
    <property type="match status" value="1"/>
</dbReference>
<proteinExistence type="inferred from homology"/>
<dbReference type="Proteomes" id="UP000532440">
    <property type="component" value="Unassembled WGS sequence"/>
</dbReference>
<feature type="domain" description="Integrase catalytic" evidence="2">
    <location>
        <begin position="129"/>
        <end position="304"/>
    </location>
</feature>
<dbReference type="InterPro" id="IPR001584">
    <property type="entry name" value="Integrase_cat-core"/>
</dbReference>
<dbReference type="AlphaFoldDB" id="A0A7W8M8H8"/>
<dbReference type="GO" id="GO:0003676">
    <property type="term" value="F:nucleic acid binding"/>
    <property type="evidence" value="ECO:0007669"/>
    <property type="project" value="InterPro"/>
</dbReference>